<dbReference type="Proteomes" id="UP000054928">
    <property type="component" value="Unassembled WGS sequence"/>
</dbReference>
<dbReference type="OrthoDB" id="160121at2759"/>
<evidence type="ECO:0000313" key="2">
    <source>
        <dbReference type="EMBL" id="CEG44179.1"/>
    </source>
</evidence>
<dbReference type="STRING" id="4781.A0A0N7L6G1"/>
<keyword evidence="3" id="KW-1185">Reference proteome</keyword>
<organism evidence="2 3">
    <name type="scientific">Plasmopara halstedii</name>
    <name type="common">Downy mildew of sunflower</name>
    <dbReference type="NCBI Taxonomy" id="4781"/>
    <lineage>
        <taxon>Eukaryota</taxon>
        <taxon>Sar</taxon>
        <taxon>Stramenopiles</taxon>
        <taxon>Oomycota</taxon>
        <taxon>Peronosporomycetes</taxon>
        <taxon>Peronosporales</taxon>
        <taxon>Peronosporaceae</taxon>
        <taxon>Plasmopara</taxon>
    </lineage>
</organism>
<dbReference type="RefSeq" id="XP_024580548.1">
    <property type="nucleotide sequence ID" value="XM_024730253.1"/>
</dbReference>
<proteinExistence type="predicted"/>
<feature type="compositionally biased region" description="Basic and acidic residues" evidence="1">
    <location>
        <begin position="166"/>
        <end position="175"/>
    </location>
</feature>
<protein>
    <submittedName>
        <fullName evidence="2">Uncharacterized protein</fullName>
    </submittedName>
</protein>
<evidence type="ECO:0000256" key="1">
    <source>
        <dbReference type="SAM" id="MobiDB-lite"/>
    </source>
</evidence>
<dbReference type="GeneID" id="36409492"/>
<dbReference type="EMBL" id="CCYD01000810">
    <property type="protein sequence ID" value="CEG44179.1"/>
    <property type="molecule type" value="Genomic_DNA"/>
</dbReference>
<accession>A0A0N7L6G1</accession>
<sequence>MNSYVSVSCDELTDAQKKKFLKTLKVSFTASQVSCSSKKLALHPENAKKWKKAAQAGKGVSIVFSPGEIAASLNMDGDALTGSGLSGGSLWSWIKDKAWPWLKENVWPVVKPLVSGVVDQGAQALGAYTGQPGLVNAVRGEVKNLTGVGVGSEGALAPSGRPVKKGSPEMKEKMAKLRSMRKKGGSFKLS</sequence>
<feature type="region of interest" description="Disordered" evidence="1">
    <location>
        <begin position="153"/>
        <end position="190"/>
    </location>
</feature>
<reference evidence="3" key="1">
    <citation type="submission" date="2014-09" db="EMBL/GenBank/DDBJ databases">
        <authorList>
            <person name="Sharma Rahul"/>
            <person name="Thines Marco"/>
        </authorList>
    </citation>
    <scope>NUCLEOTIDE SEQUENCE [LARGE SCALE GENOMIC DNA]</scope>
</reference>
<feature type="compositionally biased region" description="Basic residues" evidence="1">
    <location>
        <begin position="176"/>
        <end position="190"/>
    </location>
</feature>
<dbReference type="AlphaFoldDB" id="A0A0N7L6G1"/>
<evidence type="ECO:0000313" key="3">
    <source>
        <dbReference type="Proteomes" id="UP000054928"/>
    </source>
</evidence>
<name>A0A0N7L6G1_PLAHL</name>